<dbReference type="Proteomes" id="UP001365542">
    <property type="component" value="Unassembled WGS sequence"/>
</dbReference>
<evidence type="ECO:0000256" key="8">
    <source>
        <dbReference type="ARBA" id="ARBA00048428"/>
    </source>
</evidence>
<comment type="catalytic activity">
    <reaction evidence="7">
        <text>arsenic triglutathione + 2 [thioredoxin]-dithiol + 2 S-adenosyl-L-methionine + H2O = dimethylarsinous acid + 2 [thioredoxin]-disulfide + 3 glutathione + 2 S-adenosyl-L-homocysteine + 2 H(+)</text>
        <dbReference type="Rhea" id="RHEA:69464"/>
        <dbReference type="Rhea" id="RHEA-COMP:10698"/>
        <dbReference type="Rhea" id="RHEA-COMP:10700"/>
        <dbReference type="ChEBI" id="CHEBI:15377"/>
        <dbReference type="ChEBI" id="CHEBI:15378"/>
        <dbReference type="ChEBI" id="CHEBI:23808"/>
        <dbReference type="ChEBI" id="CHEBI:29950"/>
        <dbReference type="ChEBI" id="CHEBI:50058"/>
        <dbReference type="ChEBI" id="CHEBI:57856"/>
        <dbReference type="ChEBI" id="CHEBI:57925"/>
        <dbReference type="ChEBI" id="CHEBI:59789"/>
        <dbReference type="ChEBI" id="CHEBI:183640"/>
        <dbReference type="EC" id="2.1.1.137"/>
    </reaction>
</comment>
<comment type="catalytic activity">
    <reaction evidence="6">
        <text>arsenic triglutathione + [thioredoxin]-dithiol + S-adenosyl-L-methionine + 2 H2O = methylarsonous acid + [thioredoxin]-disulfide + 3 glutathione + S-adenosyl-L-homocysteine + H(+)</text>
        <dbReference type="Rhea" id="RHEA:69460"/>
        <dbReference type="Rhea" id="RHEA-COMP:10698"/>
        <dbReference type="Rhea" id="RHEA-COMP:10700"/>
        <dbReference type="ChEBI" id="CHEBI:15377"/>
        <dbReference type="ChEBI" id="CHEBI:15378"/>
        <dbReference type="ChEBI" id="CHEBI:17826"/>
        <dbReference type="ChEBI" id="CHEBI:29950"/>
        <dbReference type="ChEBI" id="CHEBI:50058"/>
        <dbReference type="ChEBI" id="CHEBI:57856"/>
        <dbReference type="ChEBI" id="CHEBI:57925"/>
        <dbReference type="ChEBI" id="CHEBI:59789"/>
        <dbReference type="ChEBI" id="CHEBI:183640"/>
        <dbReference type="EC" id="2.1.1.137"/>
    </reaction>
</comment>
<dbReference type="EMBL" id="JAVHJO010000002">
    <property type="protein sequence ID" value="KAK6542811.1"/>
    <property type="molecule type" value="Genomic_DNA"/>
</dbReference>
<evidence type="ECO:0000256" key="2">
    <source>
        <dbReference type="ARBA" id="ARBA00022691"/>
    </source>
</evidence>
<protein>
    <recommendedName>
        <fullName evidence="5">Arsenite methyltransferase</fullName>
        <ecNumber evidence="4">2.1.1.137</ecNumber>
    </recommendedName>
</protein>
<evidence type="ECO:0000256" key="7">
    <source>
        <dbReference type="ARBA" id="ARBA00047943"/>
    </source>
</evidence>
<reference evidence="10 11" key="1">
    <citation type="submission" date="2019-10" db="EMBL/GenBank/DDBJ databases">
        <authorList>
            <person name="Palmer J.M."/>
        </authorList>
    </citation>
    <scope>NUCLEOTIDE SEQUENCE [LARGE SCALE GENOMIC DNA]</scope>
    <source>
        <strain evidence="10 11">TWF694</strain>
    </source>
</reference>
<dbReference type="GO" id="GO:0030791">
    <property type="term" value="F:arsenite methyltransferase activity"/>
    <property type="evidence" value="ECO:0007669"/>
    <property type="project" value="UniProtKB-EC"/>
</dbReference>
<gene>
    <name evidence="10" type="ORF">TWF694_006752</name>
</gene>
<dbReference type="PANTHER" id="PTHR43675">
    <property type="entry name" value="ARSENITE METHYLTRANSFERASE"/>
    <property type="match status" value="1"/>
</dbReference>
<evidence type="ECO:0000256" key="1">
    <source>
        <dbReference type="ARBA" id="ARBA00022679"/>
    </source>
</evidence>
<sequence length="305" mass="32451">MDTETIYQNVQQRYGSVARAVKPEYSGAIAKAFGYSEEEINSVPKDANLGLVCGNPLAIASLRPGETVVDLGSGAGFDVFLAVKRVGANGRAIGVDMNEDMLARARQNLAKSPEMDNVTFVQANITSIPLDDGIADCVISNCVINLVPGADKPTVFVEMARILKSGGRVALSDILARKALPPSLKADVALYTGCIAGAATIEDYKQYLKDAGFSDILIVDTESDLNIYLNTFLESNGDPADCCSRPTEAVNSSTGEKATEKKNASCCSQEETEKEACQAAAVDSKFNGINLNEWVGSFKIFALKP</sequence>
<proteinExistence type="inferred from homology"/>
<evidence type="ECO:0000256" key="3">
    <source>
        <dbReference type="ARBA" id="ARBA00034487"/>
    </source>
</evidence>
<evidence type="ECO:0000313" key="11">
    <source>
        <dbReference type="Proteomes" id="UP001365542"/>
    </source>
</evidence>
<name>A0AAV9XMR8_9PEZI</name>
<dbReference type="Gene3D" id="3.40.50.150">
    <property type="entry name" value="Vaccinia Virus protein VP39"/>
    <property type="match status" value="1"/>
</dbReference>
<evidence type="ECO:0000256" key="4">
    <source>
        <dbReference type="ARBA" id="ARBA00034521"/>
    </source>
</evidence>
<keyword evidence="11" id="KW-1185">Reference proteome</keyword>
<keyword evidence="1" id="KW-0808">Transferase</keyword>
<dbReference type="InterPro" id="IPR025714">
    <property type="entry name" value="Methyltranfer_dom"/>
</dbReference>
<organism evidence="10 11">
    <name type="scientific">Orbilia ellipsospora</name>
    <dbReference type="NCBI Taxonomy" id="2528407"/>
    <lineage>
        <taxon>Eukaryota</taxon>
        <taxon>Fungi</taxon>
        <taxon>Dikarya</taxon>
        <taxon>Ascomycota</taxon>
        <taxon>Pezizomycotina</taxon>
        <taxon>Orbiliomycetes</taxon>
        <taxon>Orbiliales</taxon>
        <taxon>Orbiliaceae</taxon>
        <taxon>Orbilia</taxon>
    </lineage>
</organism>
<evidence type="ECO:0000313" key="10">
    <source>
        <dbReference type="EMBL" id="KAK6542811.1"/>
    </source>
</evidence>
<comment type="catalytic activity">
    <reaction evidence="8">
        <text>arsenic triglutathione + 3 [thioredoxin]-dithiol + 3 S-adenosyl-L-methionine = trimethylarsine + 3 [thioredoxin]-disulfide + 3 glutathione + 3 S-adenosyl-L-homocysteine + 3 H(+)</text>
        <dbReference type="Rhea" id="RHEA:69432"/>
        <dbReference type="Rhea" id="RHEA-COMP:10698"/>
        <dbReference type="Rhea" id="RHEA-COMP:10700"/>
        <dbReference type="ChEBI" id="CHEBI:15378"/>
        <dbReference type="ChEBI" id="CHEBI:27130"/>
        <dbReference type="ChEBI" id="CHEBI:29950"/>
        <dbReference type="ChEBI" id="CHEBI:50058"/>
        <dbReference type="ChEBI" id="CHEBI:57856"/>
        <dbReference type="ChEBI" id="CHEBI:57925"/>
        <dbReference type="ChEBI" id="CHEBI:59789"/>
        <dbReference type="ChEBI" id="CHEBI:183640"/>
        <dbReference type="EC" id="2.1.1.137"/>
    </reaction>
</comment>
<evidence type="ECO:0000256" key="5">
    <source>
        <dbReference type="ARBA" id="ARBA00034545"/>
    </source>
</evidence>
<comment type="similarity">
    <text evidence="3">Belongs to the methyltransferase superfamily. Arsenite methyltransferase family.</text>
</comment>
<dbReference type="SUPFAM" id="SSF53335">
    <property type="entry name" value="S-adenosyl-L-methionine-dependent methyltransferases"/>
    <property type="match status" value="1"/>
</dbReference>
<evidence type="ECO:0000259" key="9">
    <source>
        <dbReference type="Pfam" id="PF13847"/>
    </source>
</evidence>
<dbReference type="InterPro" id="IPR026669">
    <property type="entry name" value="Arsenite_MeTrfase-like"/>
</dbReference>
<keyword evidence="2" id="KW-0949">S-adenosyl-L-methionine</keyword>
<dbReference type="CDD" id="cd02440">
    <property type="entry name" value="AdoMet_MTases"/>
    <property type="match status" value="1"/>
</dbReference>
<dbReference type="PANTHER" id="PTHR43675:SF8">
    <property type="entry name" value="ARSENITE METHYLTRANSFERASE"/>
    <property type="match status" value="1"/>
</dbReference>
<feature type="domain" description="Methyltransferase" evidence="9">
    <location>
        <begin position="64"/>
        <end position="212"/>
    </location>
</feature>
<dbReference type="Pfam" id="PF13847">
    <property type="entry name" value="Methyltransf_31"/>
    <property type="match status" value="1"/>
</dbReference>
<dbReference type="AlphaFoldDB" id="A0AAV9XMR8"/>
<evidence type="ECO:0000256" key="6">
    <source>
        <dbReference type="ARBA" id="ARBA00047941"/>
    </source>
</evidence>
<comment type="caution">
    <text evidence="10">The sequence shown here is derived from an EMBL/GenBank/DDBJ whole genome shotgun (WGS) entry which is preliminary data.</text>
</comment>
<dbReference type="EC" id="2.1.1.137" evidence="4"/>
<accession>A0AAV9XMR8</accession>
<dbReference type="InterPro" id="IPR029063">
    <property type="entry name" value="SAM-dependent_MTases_sf"/>
</dbReference>